<dbReference type="InParanoid" id="V4SZZ9"/>
<evidence type="ECO:0000313" key="1">
    <source>
        <dbReference type="EMBL" id="ESR53453.1"/>
    </source>
</evidence>
<protein>
    <submittedName>
        <fullName evidence="1">Uncharacterized protein</fullName>
    </submittedName>
</protein>
<dbReference type="EMBL" id="KI536661">
    <property type="protein sequence ID" value="ESR53453.1"/>
    <property type="molecule type" value="Genomic_DNA"/>
</dbReference>
<dbReference type="Gramene" id="ESR53453">
    <property type="protein sequence ID" value="ESR53453"/>
    <property type="gene ID" value="CICLE_v10023503mg"/>
</dbReference>
<name>V4SZZ9_CITCL</name>
<accession>V4SZZ9</accession>
<dbReference type="Proteomes" id="UP000030687">
    <property type="component" value="Unassembled WGS sequence"/>
</dbReference>
<gene>
    <name evidence="1" type="ORF">CICLE_v10023503mg</name>
</gene>
<sequence length="147" mass="17171">MRKLSMDGCCIGNPKPPDVRNWFFSYEYESPVLGTIDGFKDPVTRDSGCFISKESTKETENHLITSEVLETEGIYLMMHKIPDSSCLPSQVSATLMNLLYWIRMMMFKILFLKEVNVKKKGLLWENAIMDKRIWRQLEKLMLRVIVL</sequence>
<dbReference type="KEGG" id="cic:CICLE_v10023503mg"/>
<keyword evidence="2" id="KW-1185">Reference proteome</keyword>
<dbReference type="AlphaFoldDB" id="V4SZZ9"/>
<reference evidence="1 2" key="1">
    <citation type="submission" date="2013-10" db="EMBL/GenBank/DDBJ databases">
        <authorList>
            <consortium name="International Citrus Genome Consortium"/>
            <person name="Jenkins J."/>
            <person name="Schmutz J."/>
            <person name="Prochnik S."/>
            <person name="Rokhsar D."/>
            <person name="Gmitter F."/>
            <person name="Ollitrault P."/>
            <person name="Machado M."/>
            <person name="Talon M."/>
            <person name="Wincker P."/>
            <person name="Jaillon O."/>
            <person name="Morgante M."/>
        </authorList>
    </citation>
    <scope>NUCLEOTIDE SEQUENCE</scope>
    <source>
        <strain evidence="2">cv. Clemenules</strain>
    </source>
</reference>
<evidence type="ECO:0000313" key="2">
    <source>
        <dbReference type="Proteomes" id="UP000030687"/>
    </source>
</evidence>
<organism evidence="1 2">
    <name type="scientific">Citrus clementina</name>
    <name type="common">Clementine</name>
    <name type="synonym">Citrus deliciosa x Citrus sinensis</name>
    <dbReference type="NCBI Taxonomy" id="85681"/>
    <lineage>
        <taxon>Eukaryota</taxon>
        <taxon>Viridiplantae</taxon>
        <taxon>Streptophyta</taxon>
        <taxon>Embryophyta</taxon>
        <taxon>Tracheophyta</taxon>
        <taxon>Spermatophyta</taxon>
        <taxon>Magnoliopsida</taxon>
        <taxon>eudicotyledons</taxon>
        <taxon>Gunneridae</taxon>
        <taxon>Pentapetalae</taxon>
        <taxon>rosids</taxon>
        <taxon>malvids</taxon>
        <taxon>Sapindales</taxon>
        <taxon>Rutaceae</taxon>
        <taxon>Aurantioideae</taxon>
        <taxon>Citrus</taxon>
    </lineage>
</organism>
<proteinExistence type="predicted"/>